<dbReference type="AlphaFoldDB" id="A0A448S0T0"/>
<reference evidence="3 4" key="1">
    <citation type="submission" date="2018-12" db="EMBL/GenBank/DDBJ databases">
        <authorList>
            <consortium name="Pathogen Informatics"/>
        </authorList>
    </citation>
    <scope>NUCLEOTIDE SEQUENCE [LARGE SCALE GENOMIC DNA]</scope>
    <source>
        <strain evidence="3 4">NCTC10036</strain>
    </source>
</reference>
<evidence type="ECO:0000256" key="1">
    <source>
        <dbReference type="SAM" id="Phobius"/>
    </source>
</evidence>
<keyword evidence="1" id="KW-0812">Transmembrane</keyword>
<dbReference type="Pfam" id="PF10947">
    <property type="entry name" value="DUF2628"/>
    <property type="match status" value="1"/>
</dbReference>
<keyword evidence="1" id="KW-0472">Membrane</keyword>
<feature type="transmembrane region" description="Helical" evidence="1">
    <location>
        <begin position="99"/>
        <end position="117"/>
    </location>
</feature>
<name>A0A448S0T0_SERRU</name>
<dbReference type="InterPro" id="IPR024399">
    <property type="entry name" value="DUF2628"/>
</dbReference>
<dbReference type="Proteomes" id="UP000281904">
    <property type="component" value="Chromosome"/>
</dbReference>
<gene>
    <name evidence="2" type="ORF">I5U13_00735</name>
    <name evidence="3" type="ORF">NCTC10036_00206</name>
</gene>
<evidence type="ECO:0000313" key="3">
    <source>
        <dbReference type="EMBL" id="VEI61242.1"/>
    </source>
</evidence>
<protein>
    <submittedName>
        <fullName evidence="2">DUF2628 domain-containing protein</fullName>
    </submittedName>
    <submittedName>
        <fullName evidence="3">Protein of uncharacterized function (DUF2628)</fullName>
    </submittedName>
</protein>
<dbReference type="EMBL" id="LR134493">
    <property type="protein sequence ID" value="VEI61242.1"/>
    <property type="molecule type" value="Genomic_DNA"/>
</dbReference>
<organism evidence="3 4">
    <name type="scientific">Serratia rubidaea</name>
    <name type="common">Serratia marinorubra</name>
    <dbReference type="NCBI Taxonomy" id="61652"/>
    <lineage>
        <taxon>Bacteria</taxon>
        <taxon>Pseudomonadati</taxon>
        <taxon>Pseudomonadota</taxon>
        <taxon>Gammaproteobacteria</taxon>
        <taxon>Enterobacterales</taxon>
        <taxon>Yersiniaceae</taxon>
        <taxon>Serratia</taxon>
    </lineage>
</organism>
<dbReference type="Proteomes" id="UP000624159">
    <property type="component" value="Unassembled WGS sequence"/>
</dbReference>
<sequence length="147" mass="16830">MSQDKELSPKWRERFDFFDSVGGDITSPEYRKKIKEISFFGRMKYIFNFFAFFFGIIYMCILGLWKKGLVLFVGAGVLNVIVAMVEYANGGHYDSVYRALNICYAGLCATVANYAYYLKEVRGIQGWNPFEGFSKRSAAKIAARREG</sequence>
<evidence type="ECO:0000313" key="2">
    <source>
        <dbReference type="EMBL" id="MBH1928188.1"/>
    </source>
</evidence>
<evidence type="ECO:0000313" key="5">
    <source>
        <dbReference type="Proteomes" id="UP000624159"/>
    </source>
</evidence>
<feature type="transmembrane region" description="Helical" evidence="1">
    <location>
        <begin position="70"/>
        <end position="87"/>
    </location>
</feature>
<dbReference type="EMBL" id="JADULK010000001">
    <property type="protein sequence ID" value="MBH1928188.1"/>
    <property type="molecule type" value="Genomic_DNA"/>
</dbReference>
<dbReference type="RefSeq" id="WP_126530226.1">
    <property type="nucleotide sequence ID" value="NZ_CP110227.1"/>
</dbReference>
<accession>A0A448S0T0</accession>
<evidence type="ECO:0000313" key="4">
    <source>
        <dbReference type="Proteomes" id="UP000281904"/>
    </source>
</evidence>
<feature type="transmembrane region" description="Helical" evidence="1">
    <location>
        <begin position="45"/>
        <end position="64"/>
    </location>
</feature>
<keyword evidence="1" id="KW-1133">Transmembrane helix</keyword>
<keyword evidence="5" id="KW-1185">Reference proteome</keyword>
<proteinExistence type="predicted"/>
<reference evidence="2 5" key="2">
    <citation type="submission" date="2020-11" db="EMBL/GenBank/DDBJ databases">
        <title>Enhanced detection system for hospital associated transmission using whole genome sequencing surveillance.</title>
        <authorList>
            <person name="Harrison L.H."/>
            <person name="Van Tyne D."/>
            <person name="Marsh J.W."/>
            <person name="Griffith M.P."/>
            <person name="Snyder D.J."/>
            <person name="Cooper V.S."/>
            <person name="Mustapha M."/>
        </authorList>
    </citation>
    <scope>NUCLEOTIDE SEQUENCE [LARGE SCALE GENOMIC DNA]</scope>
    <source>
        <strain evidence="2 5">SER00230</strain>
    </source>
</reference>